<dbReference type="EMBL" id="JACRWH010000031">
    <property type="protein sequence ID" value="MBC6012616.1"/>
    <property type="molecule type" value="Genomic_DNA"/>
</dbReference>
<evidence type="ECO:0000313" key="2">
    <source>
        <dbReference type="EMBL" id="MBC6012616.1"/>
    </source>
</evidence>
<feature type="transmembrane region" description="Helical" evidence="1">
    <location>
        <begin position="21"/>
        <end position="42"/>
    </location>
</feature>
<protein>
    <submittedName>
        <fullName evidence="2">Uncharacterized protein</fullName>
    </submittedName>
</protein>
<keyword evidence="1" id="KW-0812">Transmembrane</keyword>
<comment type="caution">
    <text evidence="2">The sequence shown here is derived from an EMBL/GenBank/DDBJ whole genome shotgun (WGS) entry which is preliminary data.</text>
</comment>
<keyword evidence="1" id="KW-0472">Membrane</keyword>
<keyword evidence="1" id="KW-1133">Transmembrane helix</keyword>
<accession>A0ABR7KIP7</accession>
<gene>
    <name evidence="2" type="ORF">H8911_07685</name>
</gene>
<dbReference type="Proteomes" id="UP000649075">
    <property type="component" value="Unassembled WGS sequence"/>
</dbReference>
<name>A0ABR7KIP7_9FIRM</name>
<evidence type="ECO:0000313" key="3">
    <source>
        <dbReference type="Proteomes" id="UP000649075"/>
    </source>
</evidence>
<proteinExistence type="predicted"/>
<organism evidence="2 3">
    <name type="scientific">Holdemanella hominis</name>
    <dbReference type="NCBI Taxonomy" id="2764327"/>
    <lineage>
        <taxon>Bacteria</taxon>
        <taxon>Bacillati</taxon>
        <taxon>Bacillota</taxon>
        <taxon>Erysipelotrichia</taxon>
        <taxon>Erysipelotrichales</taxon>
        <taxon>Erysipelotrichaceae</taxon>
        <taxon>Holdemanella</taxon>
    </lineage>
</organism>
<sequence length="47" mass="5326">MKKIRTILHTINTIKKLEVKGLRSYSCVLFILNILKSLAPLLQMGGK</sequence>
<keyword evidence="3" id="KW-1185">Reference proteome</keyword>
<reference evidence="2 3" key="1">
    <citation type="submission" date="2020-08" db="EMBL/GenBank/DDBJ databases">
        <authorList>
            <person name="Liu C."/>
            <person name="Sun Q."/>
        </authorList>
    </citation>
    <scope>NUCLEOTIDE SEQUENCE [LARGE SCALE GENOMIC DNA]</scope>
    <source>
        <strain evidence="2 3">L34</strain>
    </source>
</reference>
<evidence type="ECO:0000256" key="1">
    <source>
        <dbReference type="SAM" id="Phobius"/>
    </source>
</evidence>